<gene>
    <name evidence="1" type="ORF">EZS28_022532</name>
</gene>
<proteinExistence type="predicted"/>
<evidence type="ECO:0000313" key="2">
    <source>
        <dbReference type="Proteomes" id="UP000324800"/>
    </source>
</evidence>
<reference evidence="1 2" key="1">
    <citation type="submission" date="2019-03" db="EMBL/GenBank/DDBJ databases">
        <title>Single cell metagenomics reveals metabolic interactions within the superorganism composed of flagellate Streblomastix strix and complex community of Bacteroidetes bacteria on its surface.</title>
        <authorList>
            <person name="Treitli S.C."/>
            <person name="Kolisko M."/>
            <person name="Husnik F."/>
            <person name="Keeling P."/>
            <person name="Hampl V."/>
        </authorList>
    </citation>
    <scope>NUCLEOTIDE SEQUENCE [LARGE SCALE GENOMIC DNA]</scope>
    <source>
        <strain evidence="1">ST1C</strain>
    </source>
</reference>
<dbReference type="Proteomes" id="UP000324800">
    <property type="component" value="Unassembled WGS sequence"/>
</dbReference>
<dbReference type="AlphaFoldDB" id="A0A5J4VH93"/>
<name>A0A5J4VH93_9EUKA</name>
<organism evidence="1 2">
    <name type="scientific">Streblomastix strix</name>
    <dbReference type="NCBI Taxonomy" id="222440"/>
    <lineage>
        <taxon>Eukaryota</taxon>
        <taxon>Metamonada</taxon>
        <taxon>Preaxostyla</taxon>
        <taxon>Oxymonadida</taxon>
        <taxon>Streblomastigidae</taxon>
        <taxon>Streblomastix</taxon>
    </lineage>
</organism>
<sequence>MFRSVTTLSVLPFIAIPFGKQSLIDLSPINTVAISHKFDGFKLQTSLHFPTIITYFITSYIPSNTAPHPVTAASVVRLYIGDLKANLLGILLLIISSHRLQSPNFHLSEFQHSFHSCFLIATVLT</sequence>
<accession>A0A5J4VH93</accession>
<protein>
    <submittedName>
        <fullName evidence="1">Uncharacterized protein</fullName>
    </submittedName>
</protein>
<dbReference type="EMBL" id="SNRW01007046">
    <property type="protein sequence ID" value="KAA6381941.1"/>
    <property type="molecule type" value="Genomic_DNA"/>
</dbReference>
<comment type="caution">
    <text evidence="1">The sequence shown here is derived from an EMBL/GenBank/DDBJ whole genome shotgun (WGS) entry which is preliminary data.</text>
</comment>
<evidence type="ECO:0000313" key="1">
    <source>
        <dbReference type="EMBL" id="KAA6381941.1"/>
    </source>
</evidence>